<proteinExistence type="predicted"/>
<dbReference type="PRINTS" id="PR01590">
    <property type="entry name" value="HTHFIS"/>
</dbReference>
<dbReference type="GO" id="GO:0043565">
    <property type="term" value="F:sequence-specific DNA binding"/>
    <property type="evidence" value="ECO:0007669"/>
    <property type="project" value="InterPro"/>
</dbReference>
<name>A0A833JCF3_9BACT</name>
<dbReference type="InterPro" id="IPR009057">
    <property type="entry name" value="Homeodomain-like_sf"/>
</dbReference>
<gene>
    <name evidence="2" type="ORF">GCL57_06940</name>
</gene>
<dbReference type="Pfam" id="PF02954">
    <property type="entry name" value="HTH_8"/>
    <property type="match status" value="1"/>
</dbReference>
<dbReference type="InterPro" id="IPR050207">
    <property type="entry name" value="Trans_regulatory_Fis"/>
</dbReference>
<dbReference type="AlphaFoldDB" id="A0A833JCF3"/>
<sequence length="178" mass="20395">MVSSKLTLSCYDREFTFVLKEYDMNSENLNRTIEGATVQGPTDDSDNAAITNEKLLSFSSCPEEFKLFIEDTSLEKLVYWKLHNLFEKFDEDSPNDILKTVLAHVERPLFALVLKKTKGNQSKAADVLGCNRNTLHRKLKEFSIEPRDLRRALRNSERSAAKATFNSRLEENSAEARQ</sequence>
<reference evidence="2 3" key="1">
    <citation type="submission" date="2019-10" db="EMBL/GenBank/DDBJ databases">
        <title>New genus of Silvanigrellaceae.</title>
        <authorList>
            <person name="Pitt A."/>
            <person name="Hahn M.W."/>
        </authorList>
    </citation>
    <scope>NUCLEOTIDE SEQUENCE [LARGE SCALE GENOMIC DNA]</scope>
    <source>
        <strain evidence="2 3">33A1-SZDP</strain>
    </source>
</reference>
<dbReference type="SUPFAM" id="SSF46689">
    <property type="entry name" value="Homeodomain-like"/>
    <property type="match status" value="1"/>
</dbReference>
<dbReference type="Gene3D" id="1.10.10.60">
    <property type="entry name" value="Homeodomain-like"/>
    <property type="match status" value="1"/>
</dbReference>
<dbReference type="InterPro" id="IPR002197">
    <property type="entry name" value="HTH_Fis"/>
</dbReference>
<dbReference type="EMBL" id="WFLN01000006">
    <property type="protein sequence ID" value="KAB8030703.1"/>
    <property type="molecule type" value="Genomic_DNA"/>
</dbReference>
<evidence type="ECO:0000259" key="1">
    <source>
        <dbReference type="Pfam" id="PF02954"/>
    </source>
</evidence>
<feature type="domain" description="DNA binding HTH" evidence="1">
    <location>
        <begin position="102"/>
        <end position="142"/>
    </location>
</feature>
<evidence type="ECO:0000313" key="2">
    <source>
        <dbReference type="EMBL" id="KAB8030703.1"/>
    </source>
</evidence>
<dbReference type="Proteomes" id="UP000442694">
    <property type="component" value="Unassembled WGS sequence"/>
</dbReference>
<keyword evidence="3" id="KW-1185">Reference proteome</keyword>
<comment type="caution">
    <text evidence="2">The sequence shown here is derived from an EMBL/GenBank/DDBJ whole genome shotgun (WGS) entry which is preliminary data.</text>
</comment>
<organism evidence="2 3">
    <name type="scientific">Fluviispira multicolorata</name>
    <dbReference type="NCBI Taxonomy" id="2654512"/>
    <lineage>
        <taxon>Bacteria</taxon>
        <taxon>Pseudomonadati</taxon>
        <taxon>Bdellovibrionota</taxon>
        <taxon>Oligoflexia</taxon>
        <taxon>Silvanigrellales</taxon>
        <taxon>Silvanigrellaceae</taxon>
        <taxon>Fluviispira</taxon>
    </lineage>
</organism>
<dbReference type="PANTHER" id="PTHR47918">
    <property type="entry name" value="DNA-BINDING PROTEIN FIS"/>
    <property type="match status" value="1"/>
</dbReference>
<accession>A0A833JCF3</accession>
<dbReference type="PANTHER" id="PTHR47918:SF1">
    <property type="entry name" value="DNA-BINDING PROTEIN FIS"/>
    <property type="match status" value="1"/>
</dbReference>
<protein>
    <recommendedName>
        <fullName evidence="1">DNA binding HTH domain-containing protein</fullName>
    </recommendedName>
</protein>
<evidence type="ECO:0000313" key="3">
    <source>
        <dbReference type="Proteomes" id="UP000442694"/>
    </source>
</evidence>